<dbReference type="PROSITE" id="PS51257">
    <property type="entry name" value="PROKAR_LIPOPROTEIN"/>
    <property type="match status" value="1"/>
</dbReference>
<organism evidence="1 2">
    <name type="scientific">Sutcliffiella cohnii</name>
    <dbReference type="NCBI Taxonomy" id="33932"/>
    <lineage>
        <taxon>Bacteria</taxon>
        <taxon>Bacillati</taxon>
        <taxon>Bacillota</taxon>
        <taxon>Bacilli</taxon>
        <taxon>Bacillales</taxon>
        <taxon>Bacillaceae</taxon>
        <taxon>Sutcliffiella</taxon>
    </lineage>
</organism>
<dbReference type="RefSeq" id="WP_066411413.1">
    <property type="nucleotide sequence ID" value="NZ_CP018866.1"/>
</dbReference>
<evidence type="ECO:0008006" key="3">
    <source>
        <dbReference type="Google" id="ProtNLM"/>
    </source>
</evidence>
<dbReference type="Proteomes" id="UP000215224">
    <property type="component" value="Chromosome"/>
</dbReference>
<accession>A0A223KP16</accession>
<dbReference type="EMBL" id="CP018866">
    <property type="protein sequence ID" value="AST91250.1"/>
    <property type="molecule type" value="Genomic_DNA"/>
</dbReference>
<evidence type="ECO:0000313" key="2">
    <source>
        <dbReference type="Proteomes" id="UP000215224"/>
    </source>
</evidence>
<evidence type="ECO:0000313" key="1">
    <source>
        <dbReference type="EMBL" id="AST91250.1"/>
    </source>
</evidence>
<proteinExistence type="predicted"/>
<protein>
    <recommendedName>
        <fullName evidence="3">Lipoprotein</fullName>
    </recommendedName>
</protein>
<sequence length="144" mass="16767">MNNRMIEKIRNLIVFMVITILLVGCQPNENIVIPDISVNDEEISYIIHKNYNNVSNPDAPPPFHHEIEPIKVAPNTRVDVVYVDEEPNHLGWKQWHGEVLIVDEDFVGDHFFAPSREGIYIYSIESRWTWKEDIAAVFILQVEN</sequence>
<dbReference type="AlphaFoldDB" id="A0A223KP16"/>
<keyword evidence="2" id="KW-1185">Reference proteome</keyword>
<gene>
    <name evidence="1" type="ORF">BC6307_08150</name>
</gene>
<reference evidence="1 2" key="1">
    <citation type="submission" date="2016-12" db="EMBL/GenBank/DDBJ databases">
        <title>The whole genome sequencing and assembly of Bacillus cohnii DSM 6307T strain.</title>
        <authorList>
            <person name="Lee Y.-J."/>
            <person name="Yi H."/>
            <person name="Bahn Y.-S."/>
            <person name="Kim J.F."/>
            <person name="Lee D.-W."/>
        </authorList>
    </citation>
    <scope>NUCLEOTIDE SEQUENCE [LARGE SCALE GENOMIC DNA]</scope>
    <source>
        <strain evidence="1 2">DSM 6307</strain>
    </source>
</reference>
<dbReference type="KEGG" id="bcoh:BC6307_08150"/>
<name>A0A223KP16_9BACI</name>